<dbReference type="Gene3D" id="2.60.40.10">
    <property type="entry name" value="Immunoglobulins"/>
    <property type="match status" value="1"/>
</dbReference>
<keyword evidence="2" id="KW-0732">Signal</keyword>
<protein>
    <submittedName>
        <fullName evidence="4">Prealbumin-like fold domain-containing protein</fullName>
    </submittedName>
</protein>
<dbReference type="AlphaFoldDB" id="A0AAU7T757"/>
<evidence type="ECO:0000259" key="3">
    <source>
        <dbReference type="Pfam" id="PF17802"/>
    </source>
</evidence>
<feature type="chain" id="PRO_5043986319" evidence="2">
    <location>
        <begin position="43"/>
        <end position="601"/>
    </location>
</feature>
<organism evidence="4">
    <name type="scientific">Kribbella sp. HUAS MG21</name>
    <dbReference type="NCBI Taxonomy" id="3160966"/>
    <lineage>
        <taxon>Bacteria</taxon>
        <taxon>Bacillati</taxon>
        <taxon>Actinomycetota</taxon>
        <taxon>Actinomycetes</taxon>
        <taxon>Propionibacteriales</taxon>
        <taxon>Kribbellaceae</taxon>
        <taxon>Kribbella</taxon>
    </lineage>
</organism>
<feature type="region of interest" description="Disordered" evidence="1">
    <location>
        <begin position="548"/>
        <end position="586"/>
    </location>
</feature>
<dbReference type="Pfam" id="PF17802">
    <property type="entry name" value="SpaA"/>
    <property type="match status" value="1"/>
</dbReference>
<dbReference type="InterPro" id="IPR041033">
    <property type="entry name" value="SpaA_PFL_dom_1"/>
</dbReference>
<feature type="signal peptide" evidence="2">
    <location>
        <begin position="1"/>
        <end position="42"/>
    </location>
</feature>
<accession>A0AAU7T757</accession>
<evidence type="ECO:0000256" key="1">
    <source>
        <dbReference type="SAM" id="MobiDB-lite"/>
    </source>
</evidence>
<dbReference type="InterPro" id="IPR013783">
    <property type="entry name" value="Ig-like_fold"/>
</dbReference>
<feature type="domain" description="SpaA-like prealbumin fold" evidence="3">
    <location>
        <begin position="428"/>
        <end position="515"/>
    </location>
</feature>
<dbReference type="EMBL" id="CP158165">
    <property type="protein sequence ID" value="XBV22446.1"/>
    <property type="molecule type" value="Genomic_DNA"/>
</dbReference>
<reference evidence="4" key="1">
    <citation type="submission" date="2024-06" db="EMBL/GenBank/DDBJ databases">
        <title>Kribbella sp. strain HUAS MG21 genome sequences.</title>
        <authorList>
            <person name="Mo P."/>
        </authorList>
    </citation>
    <scope>NUCLEOTIDE SEQUENCE</scope>
    <source>
        <strain evidence="4">HUAS MG21</strain>
    </source>
</reference>
<proteinExistence type="predicted"/>
<sequence>MNRSGAKGTSRRVGTRRRLTSGLTILVLAALGLAASTGSASATVSTDASFEFADGNLVHNTLMDWNDFSPTTWTGTAPFRTSGKTVAGWAFTGLEDAQATTSDTAFAGGVKQDNDCATLSPAKAPNKDDLKRVYVTSNTVGGDVFLGLAWVRIPQNTTSPSAHIGFEFNKGSTPCPAPSTLVRRTAGDMLIVYDFEGGAADTPTITLRRWVTSGSCEVGSASPPCWGPSTNLTALGFAEAKVNTTGAVSDTIGPSSPASESLGTNEFGEAGINLTDAGVFSPNVCEAFGKTYAVSRSSGNSATAQMKDLVGPGNINITNCGNVIIRKVTVPSPDPTDTTFGYTTTGGLSAGFGLKNGQNQSFSNVLTGSYSVTETDPAPTFAFTSLDCSASNVSHGTTINTSGRTVSFDLKPLDTVDCTYTNTLQQGALRILKTSTKTGNPLVSTAGAAFSVTGSTNFTVRDNNTGSPAGTKSDASATIGEICVPGLLPGSYTVNETTPPPGYGGATQTNLTAVVVVGTNCTANEPAAADTAVFTNAPLADIQVNVRDGGSGETSADSITCTAGTTTSTTPPSGWDSSITNTGIPIDPSPRTITCTIVIDP</sequence>
<name>A0AAU7T757_9ACTN</name>
<gene>
    <name evidence="4" type="ORF">ABN611_28265</name>
</gene>
<dbReference type="RefSeq" id="WP_350275285.1">
    <property type="nucleotide sequence ID" value="NZ_CP158165.1"/>
</dbReference>
<feature type="compositionally biased region" description="Low complexity" evidence="1">
    <location>
        <begin position="556"/>
        <end position="578"/>
    </location>
</feature>
<dbReference type="GO" id="GO:0005975">
    <property type="term" value="P:carbohydrate metabolic process"/>
    <property type="evidence" value="ECO:0007669"/>
    <property type="project" value="UniProtKB-ARBA"/>
</dbReference>
<evidence type="ECO:0000313" key="4">
    <source>
        <dbReference type="EMBL" id="XBV22446.1"/>
    </source>
</evidence>
<evidence type="ECO:0000256" key="2">
    <source>
        <dbReference type="SAM" id="SignalP"/>
    </source>
</evidence>